<dbReference type="PIRSF" id="PIRSF002070">
    <property type="entry name" value="SSB"/>
    <property type="match status" value="1"/>
</dbReference>
<evidence type="ECO:0000256" key="1">
    <source>
        <dbReference type="ARBA" id="ARBA00023125"/>
    </source>
</evidence>
<name>A0A224XQ22_9HEMI</name>
<accession>A0A224XQ22</accession>
<dbReference type="EMBL" id="GFTR01001831">
    <property type="protein sequence ID" value="JAW14595.1"/>
    <property type="molecule type" value="Transcribed_RNA"/>
</dbReference>
<sequence>MEKTLNQITLLGRVGGEPQKRGTVEHPVVIFSLATHTHYKYESGEATQKTDWHRISVFKPSLRDLVFSYLHKGQRVLVSGRITYGSIKEDGNIRPTTSIVADDIIFFHSGEN</sequence>
<dbReference type="SUPFAM" id="SSF50249">
    <property type="entry name" value="Nucleic acid-binding proteins"/>
    <property type="match status" value="1"/>
</dbReference>
<dbReference type="GO" id="GO:0003697">
    <property type="term" value="F:single-stranded DNA binding"/>
    <property type="evidence" value="ECO:0007669"/>
    <property type="project" value="InterPro"/>
</dbReference>
<evidence type="ECO:0000256" key="2">
    <source>
        <dbReference type="PIRNR" id="PIRNR002070"/>
    </source>
</evidence>
<dbReference type="PROSITE" id="PS50935">
    <property type="entry name" value="SSB"/>
    <property type="match status" value="1"/>
</dbReference>
<dbReference type="InterPro" id="IPR012340">
    <property type="entry name" value="NA-bd_OB-fold"/>
</dbReference>
<dbReference type="PANTHER" id="PTHR10302">
    <property type="entry name" value="SINGLE-STRANDED DNA-BINDING PROTEIN"/>
    <property type="match status" value="1"/>
</dbReference>
<dbReference type="Gene3D" id="2.40.50.140">
    <property type="entry name" value="Nucleic acid-binding proteins"/>
    <property type="match status" value="1"/>
</dbReference>
<proteinExistence type="inferred from homology"/>
<protein>
    <recommendedName>
        <fullName evidence="2">Single-stranded DNA-binding protein</fullName>
    </recommendedName>
</protein>
<dbReference type="FunFam" id="2.40.50.140:FF:000269">
    <property type="entry name" value="Single-stranded DNA-binding protein"/>
    <property type="match status" value="1"/>
</dbReference>
<dbReference type="InterPro" id="IPR000424">
    <property type="entry name" value="Primosome_PriB/ssb"/>
</dbReference>
<evidence type="ECO:0000313" key="3">
    <source>
        <dbReference type="EMBL" id="JAW14595.1"/>
    </source>
</evidence>
<dbReference type="InterPro" id="IPR011344">
    <property type="entry name" value="ssDNA-bd"/>
</dbReference>
<keyword evidence="1 2" id="KW-0238">DNA-binding</keyword>
<dbReference type="CDD" id="cd04496">
    <property type="entry name" value="SSB_OBF"/>
    <property type="match status" value="1"/>
</dbReference>
<dbReference type="PANTHER" id="PTHR10302:SF0">
    <property type="entry name" value="SINGLE-STRANDED DNA-BINDING PROTEIN, MITOCHONDRIAL"/>
    <property type="match status" value="1"/>
</dbReference>
<comment type="subcellular location">
    <subcellularLocation>
        <location evidence="2">Mitochondrion</location>
    </subcellularLocation>
</comment>
<keyword evidence="2" id="KW-0496">Mitochondrion</keyword>
<dbReference type="NCBIfam" id="TIGR00621">
    <property type="entry name" value="ssb"/>
    <property type="match status" value="1"/>
</dbReference>
<reference evidence="3" key="1">
    <citation type="journal article" date="2018" name="PLoS Negl. Trop. Dis.">
        <title>An insight into the salivary gland and fat body transcriptome of Panstrongylus lignarius (Hemiptera: Heteroptera), the main vector of Chagas disease in Peru.</title>
        <authorList>
            <person name="Nevoa J.C."/>
            <person name="Mendes M.T."/>
            <person name="da Silva M.V."/>
            <person name="Soares S.C."/>
            <person name="Oliveira C.J.F."/>
            <person name="Ribeiro J.M.C."/>
        </authorList>
    </citation>
    <scope>NUCLEOTIDE SEQUENCE</scope>
</reference>
<dbReference type="AlphaFoldDB" id="A0A224XQ22"/>
<dbReference type="GO" id="GO:0042645">
    <property type="term" value="C:mitochondrial nucleoid"/>
    <property type="evidence" value="ECO:0007669"/>
    <property type="project" value="TreeGrafter"/>
</dbReference>
<dbReference type="GO" id="GO:0006264">
    <property type="term" value="P:mitochondrial DNA replication"/>
    <property type="evidence" value="ECO:0007669"/>
    <property type="project" value="TreeGrafter"/>
</dbReference>
<dbReference type="HAMAP" id="MF_00984">
    <property type="entry name" value="SSB"/>
    <property type="match status" value="1"/>
</dbReference>
<organism evidence="3">
    <name type="scientific">Panstrongylus lignarius</name>
    <dbReference type="NCBI Taxonomy" id="156445"/>
    <lineage>
        <taxon>Eukaryota</taxon>
        <taxon>Metazoa</taxon>
        <taxon>Ecdysozoa</taxon>
        <taxon>Arthropoda</taxon>
        <taxon>Hexapoda</taxon>
        <taxon>Insecta</taxon>
        <taxon>Pterygota</taxon>
        <taxon>Neoptera</taxon>
        <taxon>Paraneoptera</taxon>
        <taxon>Hemiptera</taxon>
        <taxon>Heteroptera</taxon>
        <taxon>Panheteroptera</taxon>
        <taxon>Cimicomorpha</taxon>
        <taxon>Reduviidae</taxon>
        <taxon>Triatominae</taxon>
        <taxon>Panstrongylus</taxon>
    </lineage>
</organism>
<dbReference type="Pfam" id="PF00436">
    <property type="entry name" value="SSB"/>
    <property type="match status" value="1"/>
</dbReference>